<dbReference type="PANTHER" id="PTHR36766:SF40">
    <property type="entry name" value="DISEASE RESISTANCE PROTEIN RGA3"/>
    <property type="match status" value="1"/>
</dbReference>
<feature type="domain" description="R13L1/DRL21-like LRR repeat region" evidence="5">
    <location>
        <begin position="497"/>
        <end position="622"/>
    </location>
</feature>
<keyword evidence="7" id="KW-1185">Reference proteome</keyword>
<comment type="caution">
    <text evidence="6">The sequence shown here is derived from an EMBL/GenBank/DDBJ whole genome shotgun (WGS) entry which is preliminary data.</text>
</comment>
<feature type="chain" id="PRO_5029691954" evidence="3">
    <location>
        <begin position="16"/>
        <end position="748"/>
    </location>
</feature>
<evidence type="ECO:0000259" key="4">
    <source>
        <dbReference type="Pfam" id="PF00931"/>
    </source>
</evidence>
<dbReference type="SUPFAM" id="SSF52540">
    <property type="entry name" value="P-loop containing nucleoside triphosphate hydrolases"/>
    <property type="match status" value="1"/>
</dbReference>
<dbReference type="Proteomes" id="UP000554482">
    <property type="component" value="Unassembled WGS sequence"/>
</dbReference>
<dbReference type="OrthoDB" id="2973320at2759"/>
<dbReference type="Gene3D" id="1.10.8.430">
    <property type="entry name" value="Helical domain of apoptotic protease-activating factors"/>
    <property type="match status" value="1"/>
</dbReference>
<dbReference type="InterPro" id="IPR002182">
    <property type="entry name" value="NB-ARC"/>
</dbReference>
<dbReference type="Gene3D" id="3.40.50.300">
    <property type="entry name" value="P-loop containing nucleotide triphosphate hydrolases"/>
    <property type="match status" value="1"/>
</dbReference>
<reference evidence="6 7" key="1">
    <citation type="submission" date="2020-06" db="EMBL/GenBank/DDBJ databases">
        <title>Transcriptomic and genomic resources for Thalictrum thalictroides and T. hernandezii: Facilitating candidate gene discovery in an emerging model plant lineage.</title>
        <authorList>
            <person name="Arias T."/>
            <person name="Riano-Pachon D.M."/>
            <person name="Di Stilio V.S."/>
        </authorList>
    </citation>
    <scope>NUCLEOTIDE SEQUENCE [LARGE SCALE GENOMIC DNA]</scope>
    <source>
        <strain evidence="7">cv. WT478/WT964</strain>
        <tissue evidence="6">Leaves</tissue>
    </source>
</reference>
<dbReference type="SUPFAM" id="SSF52058">
    <property type="entry name" value="L domain-like"/>
    <property type="match status" value="1"/>
</dbReference>
<dbReference type="AlphaFoldDB" id="A0A7J6W899"/>
<accession>A0A7J6W899</accession>
<dbReference type="SMART" id="SM00369">
    <property type="entry name" value="LRR_TYP"/>
    <property type="match status" value="3"/>
</dbReference>
<keyword evidence="2" id="KW-0677">Repeat</keyword>
<dbReference type="GO" id="GO:0051707">
    <property type="term" value="P:response to other organism"/>
    <property type="evidence" value="ECO:0007669"/>
    <property type="project" value="UniProtKB-ARBA"/>
</dbReference>
<keyword evidence="3" id="KW-0732">Signal</keyword>
<dbReference type="Pfam" id="PF25019">
    <property type="entry name" value="LRR_R13L1-DRL21"/>
    <property type="match status" value="1"/>
</dbReference>
<dbReference type="GO" id="GO:0006952">
    <property type="term" value="P:defense response"/>
    <property type="evidence" value="ECO:0007669"/>
    <property type="project" value="UniProtKB-KW"/>
</dbReference>
<dbReference type="InterPro" id="IPR027417">
    <property type="entry name" value="P-loop_NTPase"/>
</dbReference>
<dbReference type="GO" id="GO:0005524">
    <property type="term" value="F:ATP binding"/>
    <property type="evidence" value="ECO:0007669"/>
    <property type="project" value="UniProtKB-KW"/>
</dbReference>
<sequence>MVYWLLSSFVSATLQVMLDNLAELGKKAHKSVADVDNRLEMLKRTLVSDQSVIHDAEDKQLSGMEWQSLLQDLEKVGYQADDLIDDIAIKVLKLEGVGKTTLAQLVYNYNYQATEAKAVSFHLKMWISVTKDFDVIRLTRSIIEAANQESTLHLLNLDSLQVKLMKILHEKKFLLVLDDLWNEKREEWDLLLKPLRHGLKGSKIIITTGSYIVTSMVSKVEPYHLRCLSDEACWSLLKEEACGGINLHLVPELEAIGREISRKCKGLPWVAKKVGSILHSKVDEMEWKNVLDSRIWDLPEGGKYMIHNAIHHLAQSVCGERFLRVEDNDDSVINTNMRHLSLVCEKIQTKTFEASSKCKGLRTFLLSSVYKTPIKEVPLMVFVKLRSLRVLDLSGTRIEELTESVGNLKHLRFLDLSNTLLRWLPETMQELCLLQTLRIRNCSKLLSLPKSTWRLRSLQHLELDGVCQLTTMPSGLGKLTGLQTISEFIVGPESGQMKELKGMNNIRGSLCIKKLEKVNNPEEALEANLANKKYIERLELQWTSTEDAGTDEHVLDKLMTSPHASLKELIFRSYGGRMFPNWVSNPLFSKLQSISFYECNNCGLMPPLGQLPKLKFLKIVGMHELVKIEIFLGNSFQSLETLELRDMPKLESWVGANENNMVFRELTIVNSPQLVTLPSLHYLRSLKKLEFDDCPQLQSFSDERLSESVEYLVITECVKLEEQCKQDGGQDWMKIEHISHIEIDFQVL</sequence>
<protein>
    <submittedName>
        <fullName evidence="6">Disease resistance protein rga2</fullName>
    </submittedName>
</protein>
<organism evidence="6 7">
    <name type="scientific">Thalictrum thalictroides</name>
    <name type="common">Rue-anemone</name>
    <name type="synonym">Anemone thalictroides</name>
    <dbReference type="NCBI Taxonomy" id="46969"/>
    <lineage>
        <taxon>Eukaryota</taxon>
        <taxon>Viridiplantae</taxon>
        <taxon>Streptophyta</taxon>
        <taxon>Embryophyta</taxon>
        <taxon>Tracheophyta</taxon>
        <taxon>Spermatophyta</taxon>
        <taxon>Magnoliopsida</taxon>
        <taxon>Ranunculales</taxon>
        <taxon>Ranunculaceae</taxon>
        <taxon>Thalictroideae</taxon>
        <taxon>Thalictrum</taxon>
    </lineage>
</organism>
<dbReference type="InterPro" id="IPR003591">
    <property type="entry name" value="Leu-rich_rpt_typical-subtyp"/>
</dbReference>
<dbReference type="PRINTS" id="PR00364">
    <property type="entry name" value="DISEASERSIST"/>
</dbReference>
<proteinExistence type="predicted"/>
<dbReference type="InterPro" id="IPR056789">
    <property type="entry name" value="LRR_R13L1-DRL21"/>
</dbReference>
<dbReference type="Gene3D" id="3.80.10.10">
    <property type="entry name" value="Ribonuclease Inhibitor"/>
    <property type="match status" value="2"/>
</dbReference>
<gene>
    <name evidence="6" type="ORF">FRX31_016821</name>
</gene>
<feature type="signal peptide" evidence="3">
    <location>
        <begin position="1"/>
        <end position="15"/>
    </location>
</feature>
<dbReference type="EMBL" id="JABWDY010019859">
    <property type="protein sequence ID" value="KAF5193594.1"/>
    <property type="molecule type" value="Genomic_DNA"/>
</dbReference>
<dbReference type="InterPro" id="IPR042197">
    <property type="entry name" value="Apaf_helical"/>
</dbReference>
<feature type="domain" description="NB-ARC" evidence="4">
    <location>
        <begin position="94"/>
        <end position="241"/>
    </location>
</feature>
<evidence type="ECO:0000313" key="7">
    <source>
        <dbReference type="Proteomes" id="UP000554482"/>
    </source>
</evidence>
<dbReference type="PANTHER" id="PTHR36766">
    <property type="entry name" value="PLANT BROAD-SPECTRUM MILDEW RESISTANCE PROTEIN RPW8"/>
    <property type="match status" value="1"/>
</dbReference>
<evidence type="ECO:0000313" key="6">
    <source>
        <dbReference type="EMBL" id="KAF5193594.1"/>
    </source>
</evidence>
<dbReference type="GO" id="GO:0043531">
    <property type="term" value="F:ADP binding"/>
    <property type="evidence" value="ECO:0007669"/>
    <property type="project" value="InterPro"/>
</dbReference>
<evidence type="ECO:0000256" key="3">
    <source>
        <dbReference type="SAM" id="SignalP"/>
    </source>
</evidence>
<dbReference type="InterPro" id="IPR032675">
    <property type="entry name" value="LRR_dom_sf"/>
</dbReference>
<evidence type="ECO:0000256" key="1">
    <source>
        <dbReference type="ARBA" id="ARBA00022614"/>
    </source>
</evidence>
<evidence type="ECO:0000259" key="5">
    <source>
        <dbReference type="Pfam" id="PF25019"/>
    </source>
</evidence>
<name>A0A7J6W899_THATH</name>
<keyword evidence="1" id="KW-0433">Leucine-rich repeat</keyword>
<evidence type="ECO:0000256" key="2">
    <source>
        <dbReference type="ARBA" id="ARBA00022737"/>
    </source>
</evidence>
<dbReference type="Pfam" id="PF00931">
    <property type="entry name" value="NB-ARC"/>
    <property type="match status" value="1"/>
</dbReference>